<accession>A0A210QTP4</accession>
<comment type="caution">
    <text evidence="2">The sequence shown here is derived from an EMBL/GenBank/DDBJ whole genome shotgun (WGS) entry which is preliminary data.</text>
</comment>
<feature type="compositionally biased region" description="Basic and acidic residues" evidence="1">
    <location>
        <begin position="587"/>
        <end position="617"/>
    </location>
</feature>
<evidence type="ECO:0000313" key="3">
    <source>
        <dbReference type="Proteomes" id="UP000242188"/>
    </source>
</evidence>
<gene>
    <name evidence="2" type="ORF">KP79_PYT13335</name>
</gene>
<dbReference type="AlphaFoldDB" id="A0A210QTP4"/>
<dbReference type="OrthoDB" id="6086695at2759"/>
<sequence length="689" mass="75041">MESLKKHLLMTSGSRPLGAGESQSAFFVEEGESVFAAQVQSSYEGVVEYLDAWKKFDGAGTHLLDSLQSVTKDTRCERLGRETCGAFQTVYSSSNGIDPGGKLREMEKLMSGLKSRLDKGEKLEKSPTNSQVSGMVKSEKSPTNSQVSGMVKSEKSPTNSQVSGIVKFEKSPTNSQMSGMVLCQCLLLFLKVHSDYHHMCSVTLTTLLNKLVQIYESTENKDMLQQMASLDLIPKVSRDSPLHSGAALPKKNTPTNGSPKLNKNNTFKTSLFSLFERKSSPDESKCAFYVDLNPTGASSQLDPFASSHVTPQSQSDILVPIGLDPVHEDAGEEENLVQLQDKDNARDDAQTKSAGQTVSVQCPGQAISSHPATEEDLDLVINLLSGIGGPSGHMEPIPENQTHLSVPTVFTSRTPSPRDIDDLRLSKMPTHRRSDGCLDFTGMGGQGRNTWPHRASLPTSSLSSQQHGFPDLSGSHTVPRRYSHDMCQRPSHGYTSPMGSGQNLSGGLQWGAFPESRYNNRTWPLNSGGLSGHCFSGHGSDNTLNSSWSAIQDSDDLSDDSSCGEQFFAVGLDLVHAIDSKSGCSDDESHKPGMKSPNHDRPHLSDDRPHLSDDRPHSAEDLLHEKQMVGLWPSSQNWNQPGQLLANEEASEGSYDQPINQSHRPVSMQWSDPLANRNVWPVSGEDSCS</sequence>
<reference evidence="2 3" key="1">
    <citation type="journal article" date="2017" name="Nat. Ecol. Evol.">
        <title>Scallop genome provides insights into evolution of bilaterian karyotype and development.</title>
        <authorList>
            <person name="Wang S."/>
            <person name="Zhang J."/>
            <person name="Jiao W."/>
            <person name="Li J."/>
            <person name="Xun X."/>
            <person name="Sun Y."/>
            <person name="Guo X."/>
            <person name="Huan P."/>
            <person name="Dong B."/>
            <person name="Zhang L."/>
            <person name="Hu X."/>
            <person name="Sun X."/>
            <person name="Wang J."/>
            <person name="Zhao C."/>
            <person name="Wang Y."/>
            <person name="Wang D."/>
            <person name="Huang X."/>
            <person name="Wang R."/>
            <person name="Lv J."/>
            <person name="Li Y."/>
            <person name="Zhang Z."/>
            <person name="Liu B."/>
            <person name="Lu W."/>
            <person name="Hui Y."/>
            <person name="Liang J."/>
            <person name="Zhou Z."/>
            <person name="Hou R."/>
            <person name="Li X."/>
            <person name="Liu Y."/>
            <person name="Li H."/>
            <person name="Ning X."/>
            <person name="Lin Y."/>
            <person name="Zhao L."/>
            <person name="Xing Q."/>
            <person name="Dou J."/>
            <person name="Li Y."/>
            <person name="Mao J."/>
            <person name="Guo H."/>
            <person name="Dou H."/>
            <person name="Li T."/>
            <person name="Mu C."/>
            <person name="Jiang W."/>
            <person name="Fu Q."/>
            <person name="Fu X."/>
            <person name="Miao Y."/>
            <person name="Liu J."/>
            <person name="Yu Q."/>
            <person name="Li R."/>
            <person name="Liao H."/>
            <person name="Li X."/>
            <person name="Kong Y."/>
            <person name="Jiang Z."/>
            <person name="Chourrout D."/>
            <person name="Li R."/>
            <person name="Bao Z."/>
        </authorList>
    </citation>
    <scope>NUCLEOTIDE SEQUENCE [LARGE SCALE GENOMIC DNA]</scope>
    <source>
        <strain evidence="2 3">PY_sf001</strain>
    </source>
</reference>
<dbReference type="EMBL" id="NEDP02001949">
    <property type="protein sequence ID" value="OWF52123.1"/>
    <property type="molecule type" value="Genomic_DNA"/>
</dbReference>
<organism evidence="2 3">
    <name type="scientific">Mizuhopecten yessoensis</name>
    <name type="common">Japanese scallop</name>
    <name type="synonym">Patinopecten yessoensis</name>
    <dbReference type="NCBI Taxonomy" id="6573"/>
    <lineage>
        <taxon>Eukaryota</taxon>
        <taxon>Metazoa</taxon>
        <taxon>Spiralia</taxon>
        <taxon>Lophotrochozoa</taxon>
        <taxon>Mollusca</taxon>
        <taxon>Bivalvia</taxon>
        <taxon>Autobranchia</taxon>
        <taxon>Pteriomorphia</taxon>
        <taxon>Pectinida</taxon>
        <taxon>Pectinoidea</taxon>
        <taxon>Pectinidae</taxon>
        <taxon>Mizuhopecten</taxon>
    </lineage>
</organism>
<name>A0A210QTP4_MIZYE</name>
<feature type="region of interest" description="Disordered" evidence="1">
    <location>
        <begin position="241"/>
        <end position="263"/>
    </location>
</feature>
<feature type="compositionally biased region" description="Polar residues" evidence="1">
    <location>
        <begin position="657"/>
        <end position="670"/>
    </location>
</feature>
<feature type="region of interest" description="Disordered" evidence="1">
    <location>
        <begin position="117"/>
        <end position="158"/>
    </location>
</feature>
<keyword evidence="3" id="KW-1185">Reference proteome</keyword>
<proteinExistence type="predicted"/>
<dbReference type="Proteomes" id="UP000242188">
    <property type="component" value="Unassembled WGS sequence"/>
</dbReference>
<feature type="region of interest" description="Disordered" evidence="1">
    <location>
        <begin position="633"/>
        <end position="689"/>
    </location>
</feature>
<feature type="compositionally biased region" description="Polar residues" evidence="1">
    <location>
        <begin position="633"/>
        <end position="642"/>
    </location>
</feature>
<feature type="region of interest" description="Disordered" evidence="1">
    <location>
        <begin position="582"/>
        <end position="617"/>
    </location>
</feature>
<evidence type="ECO:0000313" key="2">
    <source>
        <dbReference type="EMBL" id="OWF52123.1"/>
    </source>
</evidence>
<feature type="compositionally biased region" description="Polar residues" evidence="1">
    <location>
        <begin position="252"/>
        <end position="263"/>
    </location>
</feature>
<evidence type="ECO:0000256" key="1">
    <source>
        <dbReference type="SAM" id="MobiDB-lite"/>
    </source>
</evidence>
<protein>
    <submittedName>
        <fullName evidence="2">Uncharacterized protein</fullName>
    </submittedName>
</protein>